<dbReference type="PANTHER" id="PTHR22793:SF6">
    <property type="entry name" value="MYOCARDIN-RELATED TRANSCRIPTION FACTOR A"/>
    <property type="match status" value="1"/>
</dbReference>
<keyword evidence="5" id="KW-1185">Reference proteome</keyword>
<feature type="compositionally biased region" description="Polar residues" evidence="2">
    <location>
        <begin position="61"/>
        <end position="70"/>
    </location>
</feature>
<dbReference type="SUPFAM" id="SSF68906">
    <property type="entry name" value="SAP domain"/>
    <property type="match status" value="1"/>
</dbReference>
<dbReference type="Proteomes" id="UP001187415">
    <property type="component" value="Unassembled WGS sequence"/>
</dbReference>
<dbReference type="Pfam" id="PF02037">
    <property type="entry name" value="SAP"/>
    <property type="match status" value="1"/>
</dbReference>
<evidence type="ECO:0000256" key="1">
    <source>
        <dbReference type="SAM" id="Coils"/>
    </source>
</evidence>
<dbReference type="PROSITE" id="PS50800">
    <property type="entry name" value="SAP"/>
    <property type="match status" value="1"/>
</dbReference>
<feature type="region of interest" description="Disordered" evidence="2">
    <location>
        <begin position="278"/>
        <end position="329"/>
    </location>
</feature>
<dbReference type="Gene3D" id="1.10.720.30">
    <property type="entry name" value="SAP domain"/>
    <property type="match status" value="1"/>
</dbReference>
<dbReference type="InterPro" id="IPR003034">
    <property type="entry name" value="SAP_dom"/>
</dbReference>
<feature type="region of interest" description="Disordered" evidence="2">
    <location>
        <begin position="1"/>
        <end position="23"/>
    </location>
</feature>
<dbReference type="Gene3D" id="6.10.150.10">
    <property type="match status" value="1"/>
</dbReference>
<proteinExistence type="predicted"/>
<dbReference type="EMBL" id="JAUPFM010000013">
    <property type="protein sequence ID" value="KAK2833716.1"/>
    <property type="molecule type" value="Genomic_DNA"/>
</dbReference>
<dbReference type="GO" id="GO:0005634">
    <property type="term" value="C:nucleus"/>
    <property type="evidence" value="ECO:0007669"/>
    <property type="project" value="TreeGrafter"/>
</dbReference>
<dbReference type="PANTHER" id="PTHR22793">
    <property type="entry name" value="MYOCARDIN-RELATED TRANSCRIPTION FACTOR-RELATED"/>
    <property type="match status" value="1"/>
</dbReference>
<feature type="compositionally biased region" description="Basic and acidic residues" evidence="2">
    <location>
        <begin position="760"/>
        <end position="774"/>
    </location>
</feature>
<evidence type="ECO:0000313" key="5">
    <source>
        <dbReference type="Proteomes" id="UP001187415"/>
    </source>
</evidence>
<name>A0AA88MBU3_CHASR</name>
<feature type="coiled-coil region" evidence="1">
    <location>
        <begin position="439"/>
        <end position="466"/>
    </location>
</feature>
<dbReference type="InterPro" id="IPR036361">
    <property type="entry name" value="SAP_dom_sf"/>
</dbReference>
<dbReference type="GO" id="GO:0045944">
    <property type="term" value="P:positive regulation of transcription by RNA polymerase II"/>
    <property type="evidence" value="ECO:0007669"/>
    <property type="project" value="TreeGrafter"/>
</dbReference>
<evidence type="ECO:0000313" key="4">
    <source>
        <dbReference type="EMBL" id="KAK2833716.1"/>
    </source>
</evidence>
<dbReference type="AlphaFoldDB" id="A0AA88MBU3"/>
<dbReference type="GO" id="GO:0051145">
    <property type="term" value="P:smooth muscle cell differentiation"/>
    <property type="evidence" value="ECO:0007669"/>
    <property type="project" value="TreeGrafter"/>
</dbReference>
<feature type="compositionally biased region" description="Basic and acidic residues" evidence="2">
    <location>
        <begin position="73"/>
        <end position="82"/>
    </location>
</feature>
<accession>A0AA88MBU3</accession>
<gene>
    <name evidence="4" type="ORF">Q5P01_017605</name>
</gene>
<dbReference type="SMART" id="SM00513">
    <property type="entry name" value="SAP"/>
    <property type="match status" value="1"/>
</dbReference>
<evidence type="ECO:0000256" key="2">
    <source>
        <dbReference type="SAM" id="MobiDB-lite"/>
    </source>
</evidence>
<sequence>MEEARRHFLSNRTSAEPPLQAEQLQQETARLRLSLNEKVSHQPGSQWSESTKAAHLFTPALQATSQTEFTKASGEKPSHDDWDVSLGPVPRPPETPAGRAVPPAAQIPPATSHLQPVSGSFLSLKLTNGAKEPNQRTKVKPKSNLSSAQRHKKLMVNEPKIKKLKYHEYIPPEQKGDKQPPPVLDSSFAKILQQQQQQQQQLFLQFQILSEQQRHKNCHQILPSPSTSPVKDQLDEMKVAQLKSELKLRSLPTYGTKNDLVERLRAYKEEVNGGCDITPSPAAGGTTGPGAGGAGKSFKAASANATPRQQFQRSSLTHQSDVISSAAPPRTTQQLVNRSGTNLLAPTSLIPFVQQSDRSFTSDTLGEMISSPLTHLSLQACSVSRLPADTKEEPPCSTPTPCQFSLKPASLQKQWPVSSAAHATGTTAPALTVDKDKMLQDKDKQIEELTRKLRQKQKLVEMLKVQLENGKKGGRVPDPVILVRVKNEPPDVPLTYRGSPLSSPQSSMGVTKLTVKQEPAKAEDVVSETTHGLPQVLREMKIKLEPEPTSTRTKKEQHVCLQQTTLQPAQRQITERLLLQQQHSIQNFNGTLENGPSKVQHVQLKQQGSSLMQQIKARQLINQPQKIQIQIKLKQQQVLIQKHPQLQQVSSDSEPTLVTDSNGNHFLIALTNHVAERQRIDTLKATNHVPLQAHNGGVQVSADPRQEAAQCLSAPPGLKPLFRAPSGKNTLSPSSQTKERSGHVFVGPMAAVSSPANTDTEPKDDITDPEEKPTAFKPEAVPTPHCLYPKLSPPVSTRGDTVQREPESLIDSAEARRKDDFLESATEKPPLGEEPGGLLVLIDDFHSQMLCTPNILDHPLFPMETFDMVAEAQPRLNLSDWLDLTAGGDAHEETPTLAPLGPQTPRGIFSADILDSYILE</sequence>
<feature type="region of interest" description="Disordered" evidence="2">
    <location>
        <begin position="130"/>
        <end position="149"/>
    </location>
</feature>
<feature type="compositionally biased region" description="Polar residues" evidence="2">
    <location>
        <begin position="304"/>
        <end position="323"/>
    </location>
</feature>
<organism evidence="4 5">
    <name type="scientific">Channa striata</name>
    <name type="common">Snakehead murrel</name>
    <name type="synonym">Ophicephalus striatus</name>
    <dbReference type="NCBI Taxonomy" id="64152"/>
    <lineage>
        <taxon>Eukaryota</taxon>
        <taxon>Metazoa</taxon>
        <taxon>Chordata</taxon>
        <taxon>Craniata</taxon>
        <taxon>Vertebrata</taxon>
        <taxon>Euteleostomi</taxon>
        <taxon>Actinopterygii</taxon>
        <taxon>Neopterygii</taxon>
        <taxon>Teleostei</taxon>
        <taxon>Neoteleostei</taxon>
        <taxon>Acanthomorphata</taxon>
        <taxon>Anabantaria</taxon>
        <taxon>Anabantiformes</taxon>
        <taxon>Channoidei</taxon>
        <taxon>Channidae</taxon>
        <taxon>Channa</taxon>
    </lineage>
</organism>
<comment type="caution">
    <text evidence="4">The sequence shown here is derived from an EMBL/GenBank/DDBJ whole genome shotgun (WGS) entry which is preliminary data.</text>
</comment>
<keyword evidence="1" id="KW-0175">Coiled coil</keyword>
<feature type="domain" description="SAP" evidence="3">
    <location>
        <begin position="234"/>
        <end position="268"/>
    </location>
</feature>
<reference evidence="4" key="1">
    <citation type="submission" date="2023-07" db="EMBL/GenBank/DDBJ databases">
        <title>Chromosome-level Genome Assembly of Striped Snakehead (Channa striata).</title>
        <authorList>
            <person name="Liu H."/>
        </authorList>
    </citation>
    <scope>NUCLEOTIDE SEQUENCE</scope>
    <source>
        <strain evidence="4">Gz</strain>
        <tissue evidence="4">Muscle</tissue>
    </source>
</reference>
<dbReference type="GO" id="GO:0003713">
    <property type="term" value="F:transcription coactivator activity"/>
    <property type="evidence" value="ECO:0007669"/>
    <property type="project" value="TreeGrafter"/>
</dbReference>
<evidence type="ECO:0000259" key="3">
    <source>
        <dbReference type="PROSITE" id="PS50800"/>
    </source>
</evidence>
<protein>
    <recommendedName>
        <fullName evidence="3">SAP domain-containing protein</fullName>
    </recommendedName>
</protein>
<feature type="compositionally biased region" description="Gly residues" evidence="2">
    <location>
        <begin position="285"/>
        <end position="295"/>
    </location>
</feature>
<feature type="region of interest" description="Disordered" evidence="2">
    <location>
        <begin position="748"/>
        <end position="832"/>
    </location>
</feature>
<feature type="region of interest" description="Disordered" evidence="2">
    <location>
        <begin position="61"/>
        <end position="114"/>
    </location>
</feature>
<feature type="compositionally biased region" description="Basic and acidic residues" evidence="2">
    <location>
        <begin position="801"/>
        <end position="821"/>
    </location>
</feature>
<dbReference type="InterPro" id="IPR043451">
    <property type="entry name" value="Myocardin-like"/>
</dbReference>